<keyword evidence="3" id="KW-1185">Reference proteome</keyword>
<name>A0A8J3JC95_9ACTN</name>
<evidence type="ECO:0000313" key="3">
    <source>
        <dbReference type="Proteomes" id="UP000601223"/>
    </source>
</evidence>
<evidence type="ECO:0000313" key="2">
    <source>
        <dbReference type="EMBL" id="GIF81651.1"/>
    </source>
</evidence>
<evidence type="ECO:0000259" key="1">
    <source>
        <dbReference type="Pfam" id="PF12873"/>
    </source>
</evidence>
<protein>
    <recommendedName>
        <fullName evidence="1">DUF3825 domain-containing protein</fullName>
    </recommendedName>
</protein>
<dbReference type="Pfam" id="PF12873">
    <property type="entry name" value="DUF3825"/>
    <property type="match status" value="1"/>
</dbReference>
<dbReference type="InterPro" id="IPR024437">
    <property type="entry name" value="DUF3825"/>
</dbReference>
<dbReference type="AlphaFoldDB" id="A0A8J3JC95"/>
<comment type="caution">
    <text evidence="2">The sequence shown here is derived from an EMBL/GenBank/DDBJ whole genome shotgun (WGS) entry which is preliminary data.</text>
</comment>
<organism evidence="2 3">
    <name type="scientific">Catellatospora bangladeshensis</name>
    <dbReference type="NCBI Taxonomy" id="310355"/>
    <lineage>
        <taxon>Bacteria</taxon>
        <taxon>Bacillati</taxon>
        <taxon>Actinomycetota</taxon>
        <taxon>Actinomycetes</taxon>
        <taxon>Micromonosporales</taxon>
        <taxon>Micromonosporaceae</taxon>
        <taxon>Catellatospora</taxon>
    </lineage>
</organism>
<dbReference type="EMBL" id="BONF01000015">
    <property type="protein sequence ID" value="GIF81651.1"/>
    <property type="molecule type" value="Genomic_DNA"/>
</dbReference>
<feature type="domain" description="DUF3825" evidence="1">
    <location>
        <begin position="23"/>
        <end position="248"/>
    </location>
</feature>
<gene>
    <name evidence="2" type="ORF">Cba03nite_30000</name>
</gene>
<dbReference type="Proteomes" id="UP000601223">
    <property type="component" value="Unassembled WGS sequence"/>
</dbReference>
<proteinExistence type="predicted"/>
<reference evidence="2 3" key="1">
    <citation type="submission" date="2021-01" db="EMBL/GenBank/DDBJ databases">
        <title>Whole genome shotgun sequence of Catellatospora bangladeshensis NBRC 107357.</title>
        <authorList>
            <person name="Komaki H."/>
            <person name="Tamura T."/>
        </authorList>
    </citation>
    <scope>NUCLEOTIDE SEQUENCE [LARGE SCALE GENOMIC DNA]</scope>
    <source>
        <strain evidence="2 3">NBRC 107357</strain>
    </source>
</reference>
<dbReference type="RefSeq" id="WP_203746194.1">
    <property type="nucleotide sequence ID" value="NZ_BONF01000015.1"/>
</dbReference>
<sequence length="258" mass="30368">MKLNDFIWMPFSDSRDDYRNDIAKAAINEDWGHDLRYLYDYVRDNFEISHKQGKVRTSPEGAYCLFRAGSLVTREGEPLTILGVKNRLSGKQPYFYKRLFARERFVVRDDDNVEHDEEAPPAPDYEIPPYHPEYKLAYNFEHYLDDHEPRMEERFPALTTHQRFLCIYAALELAHKRGNQAAVPQWYCDRNADEGSYQWLLPLYVTTEDLSIKPDLVATLSPQPEYAEYNVRTLIPPEYAYSHARAVSGRDPQFRTWA</sequence>
<accession>A0A8J3JC95</accession>